<protein>
    <recommendedName>
        <fullName evidence="9">Alanine--tRNA ligase</fullName>
        <ecNumber evidence="9">6.1.1.7</ecNumber>
    </recommendedName>
    <alternativeName>
        <fullName evidence="9">Alanyl-tRNA synthetase</fullName>
        <shortName evidence="9">AlaRS</shortName>
    </alternativeName>
</protein>
<dbReference type="Pfam" id="PF01411">
    <property type="entry name" value="tRNA-synt_2c"/>
    <property type="match status" value="1"/>
</dbReference>
<dbReference type="InterPro" id="IPR023033">
    <property type="entry name" value="Ala_tRNA_ligase_euk/bac"/>
</dbReference>
<evidence type="ECO:0000256" key="4">
    <source>
        <dbReference type="ARBA" id="ARBA00022741"/>
    </source>
</evidence>
<dbReference type="InterPro" id="IPR018162">
    <property type="entry name" value="Ala-tRNA-ligase_IIc_anticod-bd"/>
</dbReference>
<dbReference type="Gene3D" id="3.30.54.20">
    <property type="match status" value="1"/>
</dbReference>
<comment type="domain">
    <text evidence="9">Consists of three domains; the N-terminal catalytic domain, the editing domain and the C-terminal C-Ala domain. The editing domain removes incorrectly charged amino acids, while the C-Ala domain, along with tRNA(Ala), serves as a bridge to cooperatively bring together the editing and aminoacylation centers thus stimulating deacylation of misacylated tRNAs.</text>
</comment>
<keyword evidence="9" id="KW-0479">Metal-binding</keyword>
<comment type="catalytic activity">
    <reaction evidence="9">
        <text>tRNA(Ala) + L-alanine + ATP = L-alanyl-tRNA(Ala) + AMP + diphosphate</text>
        <dbReference type="Rhea" id="RHEA:12540"/>
        <dbReference type="Rhea" id="RHEA-COMP:9657"/>
        <dbReference type="Rhea" id="RHEA-COMP:9923"/>
        <dbReference type="ChEBI" id="CHEBI:30616"/>
        <dbReference type="ChEBI" id="CHEBI:33019"/>
        <dbReference type="ChEBI" id="CHEBI:57972"/>
        <dbReference type="ChEBI" id="CHEBI:78442"/>
        <dbReference type="ChEBI" id="CHEBI:78497"/>
        <dbReference type="ChEBI" id="CHEBI:456215"/>
        <dbReference type="EC" id="6.1.1.7"/>
    </reaction>
</comment>
<evidence type="ECO:0000256" key="8">
    <source>
        <dbReference type="ARBA" id="ARBA00023146"/>
    </source>
</evidence>
<dbReference type="EC" id="6.1.1.7" evidence="9"/>
<dbReference type="SUPFAM" id="SSF55186">
    <property type="entry name" value="ThrRS/AlaRS common domain"/>
    <property type="match status" value="1"/>
</dbReference>
<keyword evidence="3 9" id="KW-0436">Ligase</keyword>
<keyword evidence="9" id="KW-0496">Mitochondrion</keyword>
<gene>
    <name evidence="11" type="primary">ALATS</name>
    <name evidence="9" type="synonym">ALA1</name>
    <name evidence="11" type="ORF">TCON_2403</name>
</gene>
<organism evidence="11 12">
    <name type="scientific">Astathelohania contejeani</name>
    <dbReference type="NCBI Taxonomy" id="164912"/>
    <lineage>
        <taxon>Eukaryota</taxon>
        <taxon>Fungi</taxon>
        <taxon>Fungi incertae sedis</taxon>
        <taxon>Microsporidia</taxon>
        <taxon>Astathelohaniidae</taxon>
        <taxon>Astathelohania</taxon>
    </lineage>
</organism>
<dbReference type="HAMAP" id="MF_00036_B">
    <property type="entry name" value="Ala_tRNA_synth_B"/>
    <property type="match status" value="1"/>
</dbReference>
<evidence type="ECO:0000313" key="12">
    <source>
        <dbReference type="Proteomes" id="UP001516464"/>
    </source>
</evidence>
<dbReference type="InterPro" id="IPR045864">
    <property type="entry name" value="aa-tRNA-synth_II/BPL/LPL"/>
</dbReference>
<dbReference type="PRINTS" id="PR00980">
    <property type="entry name" value="TRNASYNTHALA"/>
</dbReference>
<evidence type="ECO:0000256" key="1">
    <source>
        <dbReference type="ARBA" id="ARBA00008429"/>
    </source>
</evidence>
<keyword evidence="2 9" id="KW-0820">tRNA-binding</keyword>
<reference evidence="11 12" key="1">
    <citation type="submission" date="2019-01" db="EMBL/GenBank/DDBJ databases">
        <title>Genomes sequencing and comparative genomics of infectious freshwater microsporidia, Cucumispora dikerogammari and Thelohania contejeani.</title>
        <authorList>
            <person name="Cormier A."/>
            <person name="Giraud I."/>
            <person name="Wattier R."/>
            <person name="Teixeira M."/>
            <person name="Grandjean F."/>
            <person name="Rigaud T."/>
            <person name="Cordaux R."/>
        </authorList>
    </citation>
    <scope>NUCLEOTIDE SEQUENCE [LARGE SCALE GENOMIC DNA]</scope>
    <source>
        <strain evidence="11">T1</strain>
        <tissue evidence="11">Spores</tissue>
    </source>
</reference>
<feature type="binding site" evidence="9">
    <location>
        <position position="652"/>
    </location>
    <ligand>
        <name>Zn(2+)</name>
        <dbReference type="ChEBI" id="CHEBI:29105"/>
    </ligand>
</feature>
<name>A0ABQ7HW44_9MICR</name>
<feature type="binding site" evidence="9">
    <location>
        <position position="553"/>
    </location>
    <ligand>
        <name>Zn(2+)</name>
        <dbReference type="ChEBI" id="CHEBI:29105"/>
    </ligand>
</feature>
<dbReference type="Gene3D" id="3.30.980.10">
    <property type="entry name" value="Threonyl-trna Synthetase, Chain A, domain 2"/>
    <property type="match status" value="1"/>
</dbReference>
<keyword evidence="6 9" id="KW-0694">RNA-binding</keyword>
<evidence type="ECO:0000256" key="7">
    <source>
        <dbReference type="ARBA" id="ARBA00022917"/>
    </source>
</evidence>
<dbReference type="Gene3D" id="3.30.930.10">
    <property type="entry name" value="Bira Bifunctional Protein, Domain 2"/>
    <property type="match status" value="1"/>
</dbReference>
<evidence type="ECO:0000313" key="11">
    <source>
        <dbReference type="EMBL" id="KAF7680984.1"/>
    </source>
</evidence>
<comment type="subcellular location">
    <subcellularLocation>
        <location evidence="9">Mitochondrion</location>
    </subcellularLocation>
    <subcellularLocation>
        <location evidence="9">Cytoplasm</location>
    </subcellularLocation>
</comment>
<dbReference type="SUPFAM" id="SSF55681">
    <property type="entry name" value="Class II aaRS and biotin synthetases"/>
    <property type="match status" value="1"/>
</dbReference>
<keyword evidence="9" id="KW-0963">Cytoplasm</keyword>
<proteinExistence type="inferred from homology"/>
<comment type="similarity">
    <text evidence="1">Belongs to the class-II aminoacyl-tRNA synthetase family. Alax-L subfamily.</text>
</comment>
<dbReference type="InterPro" id="IPR018164">
    <property type="entry name" value="Ala-tRNA-synth_IIc_N"/>
</dbReference>
<sequence length="839" mass="96715">MKSDELEKTFIDYFKKLGHTEIASSSVIPYNDSTLIFANSGMVQFKPIFLDELDPMSPWANMRRACSIQNCIRAGGKHNDLDDVGKDTYHHTFFRMLGNWSFGDYFKEEAIFYAWDFLTNKLNLSPLRLYATYYKTDSETKNIWLKYLPENRVLPFGEKDNFWEMGDTGPCGPCTEIHYDRIGNRDASAYVNKDDPNVIEIWNIVFMEYKRGSNGLTILKKKCIDTGMGFERVLSILNDVKSNYLTDAFLPIFKTIEEMGIKPYTDTLNDKIDIAYRVIADHARTIAVCLSNGVTFSNVGRGYILRRIIRRAIRYYHEVLKLKKDFEKVIKIAADTLKIDLSISQIELISIEELQFLKTLDNGTNLLNKIIKECIAKKENVIPGRIVFQLYDTFGFPPDLTQIMAEEKGLKIDMAAFENEKNNSRLKNRKSMSNKELIDNDEIVDKFSETDDKFKYEKNGILCEVLYISSNYVVTNKTCFYSESGGQVGDKGKIEFYKNGKKVGIFRVDDTKKIRRRVLHIGELIEGNTSGNCKLIYDEEWRQGCKRSHTATHLLNYTLKRVLGDNIEQKGSLVEPGRLRFDFSYNGKLSVDEIKSIEILVNEMIKEELAVNVNLIEFKKIKNIPNIIYLKDEIYPEYVRVVNINDKSIELCGGTHLSNTKEIKLFKIVAESGIAASIRRIIARVGDVDDEVSLFEKLQLQEKKDKEISENLIMKKKMYKENLNELKEVMNKENNFIIFKYKIDSSLDIKLKHLIKDINLLGTELNKKNGKGIIYFTCDNIIYFTIRHDNALAISEIIGSKILNVSWGGNDKCVNGQGEFEKEENVVKIFKSVFLLNFK</sequence>
<dbReference type="InterPro" id="IPR018163">
    <property type="entry name" value="Thr/Ala-tRNA-synth_IIc_edit"/>
</dbReference>
<dbReference type="PROSITE" id="PS50860">
    <property type="entry name" value="AA_TRNA_LIGASE_II_ALA"/>
    <property type="match status" value="1"/>
</dbReference>
<comment type="caution">
    <text evidence="11">The sequence shown here is derived from an EMBL/GenBank/DDBJ whole genome shotgun (WGS) entry which is preliminary data.</text>
</comment>
<comment type="function">
    <text evidence="9">Catalyzes the attachment of alanine to tRNA(Ala) in a two-step reaction: alanine is first activated by ATP to form Ala-AMP and then transferred to the acceptor end of tRNA(Ala). Also edits incorrectly charged tRNA(Ala) via its editing domain.</text>
</comment>
<evidence type="ECO:0000256" key="6">
    <source>
        <dbReference type="ARBA" id="ARBA00022884"/>
    </source>
</evidence>
<keyword evidence="4 9" id="KW-0547">Nucleotide-binding</keyword>
<dbReference type="PANTHER" id="PTHR11777:SF9">
    <property type="entry name" value="ALANINE--TRNA LIGASE, CYTOPLASMIC"/>
    <property type="match status" value="1"/>
</dbReference>
<dbReference type="InterPro" id="IPR009000">
    <property type="entry name" value="Transl_B-barrel_sf"/>
</dbReference>
<dbReference type="PANTHER" id="PTHR11777">
    <property type="entry name" value="ALANYL-TRNA SYNTHETASE"/>
    <property type="match status" value="1"/>
</dbReference>
<dbReference type="SUPFAM" id="SSF50447">
    <property type="entry name" value="Translation proteins"/>
    <property type="match status" value="1"/>
</dbReference>
<evidence type="ECO:0000256" key="5">
    <source>
        <dbReference type="ARBA" id="ARBA00022840"/>
    </source>
</evidence>
<feature type="binding site" evidence="9">
    <location>
        <position position="549"/>
    </location>
    <ligand>
        <name>Zn(2+)</name>
        <dbReference type="ChEBI" id="CHEBI:29105"/>
    </ligand>
</feature>
<dbReference type="Proteomes" id="UP001516464">
    <property type="component" value="Unassembled WGS sequence"/>
</dbReference>
<evidence type="ECO:0000256" key="2">
    <source>
        <dbReference type="ARBA" id="ARBA00022555"/>
    </source>
</evidence>
<keyword evidence="9" id="KW-0862">Zinc</keyword>
<comment type="cofactor">
    <cofactor evidence="9">
        <name>Zn(2+)</name>
        <dbReference type="ChEBI" id="CHEBI:29105"/>
    </cofactor>
    <text evidence="9">Binds 1 zinc ion per subunit.</text>
</comment>
<dbReference type="Pfam" id="PF07973">
    <property type="entry name" value="tRNA_SAD"/>
    <property type="match status" value="1"/>
</dbReference>
<dbReference type="NCBIfam" id="TIGR00344">
    <property type="entry name" value="alaS"/>
    <property type="match status" value="1"/>
</dbReference>
<feature type="domain" description="Alanyl-transfer RNA synthetases family profile" evidence="10">
    <location>
        <begin position="1"/>
        <end position="687"/>
    </location>
</feature>
<evidence type="ECO:0000256" key="9">
    <source>
        <dbReference type="HAMAP-Rule" id="MF_03133"/>
    </source>
</evidence>
<evidence type="ECO:0000259" key="10">
    <source>
        <dbReference type="PROSITE" id="PS50860"/>
    </source>
</evidence>
<dbReference type="InterPro" id="IPR050058">
    <property type="entry name" value="Ala-tRNA_ligase"/>
</dbReference>
<comment type="subunit">
    <text evidence="9">Monomer.</text>
</comment>
<dbReference type="SUPFAM" id="SSF101353">
    <property type="entry name" value="Putative anticodon-binding domain of alanyl-tRNA synthetase (AlaRS)"/>
    <property type="match status" value="1"/>
</dbReference>
<dbReference type="InterPro" id="IPR018165">
    <property type="entry name" value="Ala-tRNA-synth_IIc_core"/>
</dbReference>
<evidence type="ECO:0000256" key="3">
    <source>
        <dbReference type="ARBA" id="ARBA00022598"/>
    </source>
</evidence>
<dbReference type="Gene3D" id="2.40.30.130">
    <property type="match status" value="1"/>
</dbReference>
<dbReference type="EMBL" id="SBIQ01000289">
    <property type="protein sequence ID" value="KAF7680984.1"/>
    <property type="molecule type" value="Genomic_DNA"/>
</dbReference>
<feature type="binding site" evidence="9">
    <location>
        <position position="656"/>
    </location>
    <ligand>
        <name>Zn(2+)</name>
        <dbReference type="ChEBI" id="CHEBI:29105"/>
    </ligand>
</feature>
<accession>A0ABQ7HW44</accession>
<keyword evidence="5 9" id="KW-0067">ATP-binding</keyword>
<dbReference type="InterPro" id="IPR002318">
    <property type="entry name" value="Ala-tRNA-lgiase_IIc"/>
</dbReference>
<dbReference type="CDD" id="cd00673">
    <property type="entry name" value="AlaRS_core"/>
    <property type="match status" value="1"/>
</dbReference>
<keyword evidence="12" id="KW-1185">Reference proteome</keyword>
<keyword evidence="8 9" id="KW-0030">Aminoacyl-tRNA synthetase</keyword>
<dbReference type="GO" id="GO:0016874">
    <property type="term" value="F:ligase activity"/>
    <property type="evidence" value="ECO:0007669"/>
    <property type="project" value="UniProtKB-KW"/>
</dbReference>
<dbReference type="InterPro" id="IPR012947">
    <property type="entry name" value="tRNA_SAD"/>
</dbReference>
<dbReference type="SMART" id="SM00863">
    <property type="entry name" value="tRNA_SAD"/>
    <property type="match status" value="1"/>
</dbReference>
<keyword evidence="7 9" id="KW-0648">Protein biosynthesis</keyword>